<feature type="transmembrane region" description="Helical" evidence="6">
    <location>
        <begin position="6"/>
        <end position="27"/>
    </location>
</feature>
<dbReference type="InterPro" id="IPR002528">
    <property type="entry name" value="MATE_fam"/>
</dbReference>
<dbReference type="PANTHER" id="PTHR43823:SF3">
    <property type="entry name" value="MULTIDRUG EXPORT PROTEIN MEPA"/>
    <property type="match status" value="1"/>
</dbReference>
<keyword evidence="5 6" id="KW-0472">Membrane</keyword>
<comment type="subcellular location">
    <subcellularLocation>
        <location evidence="1">Cell membrane</location>
        <topology evidence="1">Multi-pass membrane protein</topology>
    </subcellularLocation>
</comment>
<organism evidence="7">
    <name type="scientific">Leptotrichia rugosa</name>
    <dbReference type="NCBI Taxonomy" id="3239302"/>
    <lineage>
        <taxon>Bacteria</taxon>
        <taxon>Fusobacteriati</taxon>
        <taxon>Fusobacteriota</taxon>
        <taxon>Fusobacteriia</taxon>
        <taxon>Fusobacteriales</taxon>
        <taxon>Leptotrichiaceae</taxon>
        <taxon>Leptotrichia</taxon>
    </lineage>
</organism>
<feature type="transmembrane region" description="Helical" evidence="6">
    <location>
        <begin position="187"/>
        <end position="211"/>
    </location>
</feature>
<evidence type="ECO:0000256" key="2">
    <source>
        <dbReference type="ARBA" id="ARBA00022475"/>
    </source>
</evidence>
<dbReference type="InterPro" id="IPR051327">
    <property type="entry name" value="MATE_MepA_subfamily"/>
</dbReference>
<sequence length="248" mass="27654">MGIIGQGITLLIALLYLLYRKQITLYISFSKFGKVATSILKIGIAPFGLAMSPNISLIIINRFSVFYGGESAVATYACIAYVISIIYLILQDVGDGSQPLISYYYGEKNFKNLLDTRKLAYGFAIFLSLIGCAIMYFTKSNLGLLFGTSKEVNLEIAKIMPIFLISVPFVAILRITTASFYTTEKSVFSYILTFIEPLFMLILIIILPPIYGGQIMIWWSTVLARILSASLALVLKQRVDKQEIVIMN</sequence>
<keyword evidence="4 6" id="KW-1133">Transmembrane helix</keyword>
<dbReference type="GO" id="GO:0015297">
    <property type="term" value="F:antiporter activity"/>
    <property type="evidence" value="ECO:0007669"/>
    <property type="project" value="InterPro"/>
</dbReference>
<dbReference type="Pfam" id="PF01554">
    <property type="entry name" value="MatE"/>
    <property type="match status" value="1"/>
</dbReference>
<feature type="transmembrane region" description="Helical" evidence="6">
    <location>
        <begin position="72"/>
        <end position="90"/>
    </location>
</feature>
<protein>
    <submittedName>
        <fullName evidence="7">MATE family efflux transporter</fullName>
    </submittedName>
</protein>
<feature type="transmembrane region" description="Helical" evidence="6">
    <location>
        <begin position="39"/>
        <end position="60"/>
    </location>
</feature>
<name>A0AB39VGW0_9FUSO</name>
<evidence type="ECO:0000256" key="6">
    <source>
        <dbReference type="SAM" id="Phobius"/>
    </source>
</evidence>
<dbReference type="GO" id="GO:0005886">
    <property type="term" value="C:plasma membrane"/>
    <property type="evidence" value="ECO:0007669"/>
    <property type="project" value="UniProtKB-SubCell"/>
</dbReference>
<feature type="transmembrane region" description="Helical" evidence="6">
    <location>
        <begin position="119"/>
        <end position="137"/>
    </location>
</feature>
<proteinExistence type="predicted"/>
<feature type="transmembrane region" description="Helical" evidence="6">
    <location>
        <begin position="157"/>
        <end position="175"/>
    </location>
</feature>
<dbReference type="KEGG" id="lrug:AB8B22_00895"/>
<dbReference type="GO" id="GO:0042910">
    <property type="term" value="F:xenobiotic transmembrane transporter activity"/>
    <property type="evidence" value="ECO:0007669"/>
    <property type="project" value="InterPro"/>
</dbReference>
<evidence type="ECO:0000313" key="7">
    <source>
        <dbReference type="EMBL" id="XDU66997.1"/>
    </source>
</evidence>
<keyword evidence="2" id="KW-1003">Cell membrane</keyword>
<accession>A0AB39VGW0</accession>
<dbReference type="RefSeq" id="WP_369711230.1">
    <property type="nucleotide sequence ID" value="NZ_CP165644.1"/>
</dbReference>
<evidence type="ECO:0000256" key="1">
    <source>
        <dbReference type="ARBA" id="ARBA00004651"/>
    </source>
</evidence>
<reference evidence="7" key="1">
    <citation type="submission" date="2024-07" db="EMBL/GenBank/DDBJ databases">
        <authorList>
            <person name="Li X.-J."/>
            <person name="Wang X."/>
        </authorList>
    </citation>
    <scope>NUCLEOTIDE SEQUENCE</scope>
    <source>
        <strain evidence="7">HSP-334</strain>
    </source>
</reference>
<dbReference type="AlphaFoldDB" id="A0AB39VGW0"/>
<dbReference type="EMBL" id="CP165644">
    <property type="protein sequence ID" value="XDU66997.1"/>
    <property type="molecule type" value="Genomic_DNA"/>
</dbReference>
<feature type="transmembrane region" description="Helical" evidence="6">
    <location>
        <begin position="217"/>
        <end position="235"/>
    </location>
</feature>
<keyword evidence="3 6" id="KW-0812">Transmembrane</keyword>
<evidence type="ECO:0000256" key="3">
    <source>
        <dbReference type="ARBA" id="ARBA00022692"/>
    </source>
</evidence>
<dbReference type="PANTHER" id="PTHR43823">
    <property type="entry name" value="SPORULATION PROTEIN YKVU"/>
    <property type="match status" value="1"/>
</dbReference>
<evidence type="ECO:0000256" key="4">
    <source>
        <dbReference type="ARBA" id="ARBA00022989"/>
    </source>
</evidence>
<gene>
    <name evidence="7" type="ORF">AB8B22_00895</name>
</gene>
<evidence type="ECO:0000256" key="5">
    <source>
        <dbReference type="ARBA" id="ARBA00023136"/>
    </source>
</evidence>